<reference evidence="1 2" key="1">
    <citation type="submission" date="2019-03" db="EMBL/GenBank/DDBJ databases">
        <title>Dyadobacter AR-3-6 sp. nov., isolated from arctic soil.</title>
        <authorList>
            <person name="Chaudhary D.K."/>
        </authorList>
    </citation>
    <scope>NUCLEOTIDE SEQUENCE [LARGE SCALE GENOMIC DNA]</scope>
    <source>
        <strain evidence="1 2">AR-3-6</strain>
    </source>
</reference>
<gene>
    <name evidence="1" type="ORF">E0F88_12270</name>
</gene>
<protein>
    <submittedName>
        <fullName evidence="1">Uncharacterized protein</fullName>
    </submittedName>
</protein>
<evidence type="ECO:0000313" key="1">
    <source>
        <dbReference type="EMBL" id="TDE15292.1"/>
    </source>
</evidence>
<dbReference type="Proteomes" id="UP000294850">
    <property type="component" value="Unassembled WGS sequence"/>
</dbReference>
<proteinExistence type="predicted"/>
<name>A0A4R5DLZ9_9BACT</name>
<organism evidence="1 2">
    <name type="scientific">Dyadobacter psychrotolerans</name>
    <dbReference type="NCBI Taxonomy" id="2541721"/>
    <lineage>
        <taxon>Bacteria</taxon>
        <taxon>Pseudomonadati</taxon>
        <taxon>Bacteroidota</taxon>
        <taxon>Cytophagia</taxon>
        <taxon>Cytophagales</taxon>
        <taxon>Spirosomataceae</taxon>
        <taxon>Dyadobacter</taxon>
    </lineage>
</organism>
<keyword evidence="2" id="KW-1185">Reference proteome</keyword>
<comment type="caution">
    <text evidence="1">The sequence shown here is derived from an EMBL/GenBank/DDBJ whole genome shotgun (WGS) entry which is preliminary data.</text>
</comment>
<dbReference type="RefSeq" id="WP_131958555.1">
    <property type="nucleotide sequence ID" value="NZ_SMFL01000004.1"/>
</dbReference>
<sequence>MKTEQELKESLLRFVQTSATVIGTDETCAMLDSMTEFIQTNPETVVELKQFVESEPKMIAELMTKKGITEAKKVLSMVKNMNIFA</sequence>
<accession>A0A4R5DLZ9</accession>
<dbReference type="EMBL" id="SMFL01000004">
    <property type="protein sequence ID" value="TDE15292.1"/>
    <property type="molecule type" value="Genomic_DNA"/>
</dbReference>
<evidence type="ECO:0000313" key="2">
    <source>
        <dbReference type="Proteomes" id="UP000294850"/>
    </source>
</evidence>
<dbReference type="AlphaFoldDB" id="A0A4R5DLZ9"/>